<dbReference type="InterPro" id="IPR001594">
    <property type="entry name" value="Palmitoyltrfase_DHHC"/>
</dbReference>
<dbReference type="GO" id="GO:0019706">
    <property type="term" value="F:protein-cysteine S-palmitoyltransferase activity"/>
    <property type="evidence" value="ECO:0007669"/>
    <property type="project" value="UniProtKB-EC"/>
</dbReference>
<evidence type="ECO:0000256" key="7">
    <source>
        <dbReference type="PROSITE-ProRule" id="PRU00023"/>
    </source>
</evidence>
<reference evidence="12" key="1">
    <citation type="submission" date="2022-11" db="UniProtKB">
        <authorList>
            <consortium name="WormBaseParasite"/>
        </authorList>
    </citation>
    <scope>IDENTIFICATION</scope>
</reference>
<name>A0A914V5P4_9BILA</name>
<feature type="transmembrane region" description="Helical" evidence="8">
    <location>
        <begin position="258"/>
        <end position="282"/>
    </location>
</feature>
<dbReference type="Gene3D" id="1.25.40.20">
    <property type="entry name" value="Ankyrin repeat-containing domain"/>
    <property type="match status" value="1"/>
</dbReference>
<keyword evidence="3" id="KW-0677">Repeat</keyword>
<keyword evidence="8" id="KW-0012">Acyltransferase</keyword>
<dbReference type="PROSITE" id="PS50088">
    <property type="entry name" value="ANK_REPEAT"/>
    <property type="match status" value="2"/>
</dbReference>
<comment type="catalytic activity">
    <reaction evidence="8">
        <text>L-cysteinyl-[protein] + hexadecanoyl-CoA = S-hexadecanoyl-L-cysteinyl-[protein] + CoA</text>
        <dbReference type="Rhea" id="RHEA:36683"/>
        <dbReference type="Rhea" id="RHEA-COMP:10131"/>
        <dbReference type="Rhea" id="RHEA-COMP:11032"/>
        <dbReference type="ChEBI" id="CHEBI:29950"/>
        <dbReference type="ChEBI" id="CHEBI:57287"/>
        <dbReference type="ChEBI" id="CHEBI:57379"/>
        <dbReference type="ChEBI" id="CHEBI:74151"/>
        <dbReference type="EC" id="2.3.1.225"/>
    </reaction>
</comment>
<evidence type="ECO:0000256" key="2">
    <source>
        <dbReference type="ARBA" id="ARBA00022692"/>
    </source>
</evidence>
<evidence type="ECO:0000256" key="5">
    <source>
        <dbReference type="ARBA" id="ARBA00023043"/>
    </source>
</evidence>
<proteinExistence type="inferred from homology"/>
<dbReference type="PROSITE" id="PS50297">
    <property type="entry name" value="ANK_REP_REGION"/>
    <property type="match status" value="2"/>
</dbReference>
<dbReference type="PANTHER" id="PTHR24161:SF85">
    <property type="entry name" value="PALMITOYLTRANSFERASE HIP14"/>
    <property type="match status" value="1"/>
</dbReference>
<keyword evidence="11" id="KW-1185">Reference proteome</keyword>
<dbReference type="PRINTS" id="PR01415">
    <property type="entry name" value="ANKYRIN"/>
</dbReference>
<sequence>MASGGGDEQAEMDVASNSDDSDRSESTLGMTKDTLEAIEFAKRNESGLFVSGWDVDDEGVAEKDLMDPGEQVLTAAEDGDLELLKHLLTEDIHLLQVRDSDQYTPLHRAAYNNHAEVVTYLLSVGADLNWRTENGWTALHCAACWGCDDVVPVLIAHGIDVNARSNGDLTALHLGVACSDNPLGAVKAVEALLQAPGIDMNVVSGAGETPIMIARRNSKAMTELLERENCMRNNASAMGGQRPWWENLPTFIWTPIQLLNYCGVLYTLVLVIGLLFANAYFACPKLYGWDQCQGTIFIGYVLVFEIVSNVFCFHWFRRNNSITYWFPGRLRDDGGASSFTKYCASCNETVPVRSHHCPLCKYCVLRKDHHCFMVGGCVGFGNQRYFIAFLFWATIGAAYGTSLTYRYLNTFFEPFLPWGWVDYIAPVALKKWFFLQHCSLIDLAMCVLFSGGAASTIGAGLFFISQMFFAVKGTTMYDYGNRHRPGYQAFEPGTVNERLVNLFGPNWALNFLLPQPWSVNRLSPTFRRNLIECYTKDL</sequence>
<evidence type="ECO:0000313" key="12">
    <source>
        <dbReference type="WBParaSite" id="PSAMB.scaffold1545size30218.g13733.t1"/>
    </source>
</evidence>
<feature type="repeat" description="ANK" evidence="7">
    <location>
        <begin position="101"/>
        <end position="133"/>
    </location>
</feature>
<feature type="repeat" description="ANK" evidence="7">
    <location>
        <begin position="134"/>
        <end position="166"/>
    </location>
</feature>
<comment type="subcellular location">
    <subcellularLocation>
        <location evidence="1">Membrane</location>
        <topology evidence="1">Multi-pass membrane protein</topology>
    </subcellularLocation>
</comment>
<keyword evidence="8" id="KW-0808">Transferase</keyword>
<dbReference type="AlphaFoldDB" id="A0A914V5P4"/>
<dbReference type="PANTHER" id="PTHR24161">
    <property type="entry name" value="ANK_REP_REGION DOMAIN-CONTAINING PROTEIN-RELATED"/>
    <property type="match status" value="1"/>
</dbReference>
<dbReference type="InterPro" id="IPR036770">
    <property type="entry name" value="Ankyrin_rpt-contain_sf"/>
</dbReference>
<dbReference type="SMART" id="SM00248">
    <property type="entry name" value="ANK"/>
    <property type="match status" value="3"/>
</dbReference>
<dbReference type="SUPFAM" id="SSF48403">
    <property type="entry name" value="Ankyrin repeat"/>
    <property type="match status" value="1"/>
</dbReference>
<evidence type="ECO:0000256" key="4">
    <source>
        <dbReference type="ARBA" id="ARBA00022989"/>
    </source>
</evidence>
<feature type="transmembrane region" description="Helical" evidence="8">
    <location>
        <begin position="385"/>
        <end position="408"/>
    </location>
</feature>
<comment type="similarity">
    <text evidence="8">Belongs to the DHHC palmitoyltransferase family.</text>
</comment>
<feature type="transmembrane region" description="Helical" evidence="8">
    <location>
        <begin position="294"/>
        <end position="316"/>
    </location>
</feature>
<accession>A0A914V5P4</accession>
<evidence type="ECO:0000256" key="8">
    <source>
        <dbReference type="RuleBase" id="RU079119"/>
    </source>
</evidence>
<dbReference type="WBParaSite" id="PSAMB.scaffold1545size30218.g13733.t1">
    <property type="protein sequence ID" value="PSAMB.scaffold1545size30218.g13733.t1"/>
    <property type="gene ID" value="PSAMB.scaffold1545size30218.g13733"/>
</dbReference>
<organism evidence="11 12">
    <name type="scientific">Plectus sambesii</name>
    <dbReference type="NCBI Taxonomy" id="2011161"/>
    <lineage>
        <taxon>Eukaryota</taxon>
        <taxon>Metazoa</taxon>
        <taxon>Ecdysozoa</taxon>
        <taxon>Nematoda</taxon>
        <taxon>Chromadorea</taxon>
        <taxon>Plectida</taxon>
        <taxon>Plectina</taxon>
        <taxon>Plectoidea</taxon>
        <taxon>Plectidae</taxon>
        <taxon>Plectus</taxon>
    </lineage>
</organism>
<dbReference type="InterPro" id="IPR002110">
    <property type="entry name" value="Ankyrin_rpt"/>
</dbReference>
<evidence type="ECO:0000256" key="9">
    <source>
        <dbReference type="SAM" id="MobiDB-lite"/>
    </source>
</evidence>
<dbReference type="Proteomes" id="UP000887566">
    <property type="component" value="Unplaced"/>
</dbReference>
<keyword evidence="6 8" id="KW-0472">Membrane</keyword>
<dbReference type="Pfam" id="PF01529">
    <property type="entry name" value="DHHC"/>
    <property type="match status" value="1"/>
</dbReference>
<feature type="transmembrane region" description="Helical" evidence="8">
    <location>
        <begin position="440"/>
        <end position="464"/>
    </location>
</feature>
<dbReference type="EC" id="2.3.1.225" evidence="8"/>
<feature type="domain" description="Palmitoyltransferase DHHC" evidence="10">
    <location>
        <begin position="339"/>
        <end position="480"/>
    </location>
</feature>
<dbReference type="PROSITE" id="PS50216">
    <property type="entry name" value="DHHC"/>
    <property type="match status" value="1"/>
</dbReference>
<protein>
    <recommendedName>
        <fullName evidence="8">Palmitoyltransferase</fullName>
        <ecNumber evidence="8">2.3.1.225</ecNumber>
    </recommendedName>
</protein>
<evidence type="ECO:0000313" key="11">
    <source>
        <dbReference type="Proteomes" id="UP000887566"/>
    </source>
</evidence>
<keyword evidence="5 7" id="KW-0040">ANK repeat</keyword>
<evidence type="ECO:0000259" key="10">
    <source>
        <dbReference type="Pfam" id="PF01529"/>
    </source>
</evidence>
<dbReference type="GO" id="GO:0016020">
    <property type="term" value="C:membrane"/>
    <property type="evidence" value="ECO:0007669"/>
    <property type="project" value="UniProtKB-SubCell"/>
</dbReference>
<feature type="region of interest" description="Disordered" evidence="9">
    <location>
        <begin position="1"/>
        <end position="29"/>
    </location>
</feature>
<evidence type="ECO:0000256" key="6">
    <source>
        <dbReference type="ARBA" id="ARBA00023136"/>
    </source>
</evidence>
<keyword evidence="2 8" id="KW-0812">Transmembrane</keyword>
<comment type="domain">
    <text evidence="8">The DHHC domain is required for palmitoyltransferase activity.</text>
</comment>
<keyword evidence="4 8" id="KW-1133">Transmembrane helix</keyword>
<evidence type="ECO:0000256" key="1">
    <source>
        <dbReference type="ARBA" id="ARBA00004141"/>
    </source>
</evidence>
<evidence type="ECO:0000256" key="3">
    <source>
        <dbReference type="ARBA" id="ARBA00022737"/>
    </source>
</evidence>
<dbReference type="Pfam" id="PF12796">
    <property type="entry name" value="Ank_2"/>
    <property type="match status" value="1"/>
</dbReference>